<sequence>MTMNYDLNTYVAVSLAPNSPYLNTPSSLSSIHPALTHVGQVGQLQDVQLVSVPKDDWNNIGDDILASLKGSEGVSSKGKGCNYMSYGKISPNFDLSLFPTVKRN</sequence>
<proteinExistence type="predicted"/>
<evidence type="ECO:0000313" key="2">
    <source>
        <dbReference type="Proteomes" id="UP001163798"/>
    </source>
</evidence>
<protein>
    <submittedName>
        <fullName evidence="1">Uncharacterized protein</fullName>
    </submittedName>
</protein>
<dbReference type="AlphaFoldDB" id="A0AA38KLW2"/>
<comment type="caution">
    <text evidence="1">The sequence shown here is derived from an EMBL/GenBank/DDBJ whole genome shotgun (WGS) entry which is preliminary data.</text>
</comment>
<gene>
    <name evidence="1" type="ORF">GGU10DRAFT_379530</name>
</gene>
<evidence type="ECO:0000313" key="1">
    <source>
        <dbReference type="EMBL" id="KAJ3781440.1"/>
    </source>
</evidence>
<organism evidence="1 2">
    <name type="scientific">Lentinula aff. detonsa</name>
    <dbReference type="NCBI Taxonomy" id="2804958"/>
    <lineage>
        <taxon>Eukaryota</taxon>
        <taxon>Fungi</taxon>
        <taxon>Dikarya</taxon>
        <taxon>Basidiomycota</taxon>
        <taxon>Agaricomycotina</taxon>
        <taxon>Agaricomycetes</taxon>
        <taxon>Agaricomycetidae</taxon>
        <taxon>Agaricales</taxon>
        <taxon>Marasmiineae</taxon>
        <taxon>Omphalotaceae</taxon>
        <taxon>Lentinula</taxon>
    </lineage>
</organism>
<name>A0AA38KLW2_9AGAR</name>
<keyword evidence="2" id="KW-1185">Reference proteome</keyword>
<accession>A0AA38KLW2</accession>
<reference evidence="1" key="1">
    <citation type="submission" date="2022-08" db="EMBL/GenBank/DDBJ databases">
        <authorList>
            <consortium name="DOE Joint Genome Institute"/>
            <person name="Min B."/>
            <person name="Riley R."/>
            <person name="Sierra-Patev S."/>
            <person name="Naranjo-Ortiz M."/>
            <person name="Looney B."/>
            <person name="Konkel Z."/>
            <person name="Slot J.C."/>
            <person name="Sakamoto Y."/>
            <person name="Steenwyk J.L."/>
            <person name="Rokas A."/>
            <person name="Carro J."/>
            <person name="Camarero S."/>
            <person name="Ferreira P."/>
            <person name="Molpeceres G."/>
            <person name="Ruiz-Duenas F.J."/>
            <person name="Serrano A."/>
            <person name="Henrissat B."/>
            <person name="Drula E."/>
            <person name="Hughes K.W."/>
            <person name="Mata J.L."/>
            <person name="Ishikawa N.K."/>
            <person name="Vargas-Isla R."/>
            <person name="Ushijima S."/>
            <person name="Smith C.A."/>
            <person name="Ahrendt S."/>
            <person name="Andreopoulos W."/>
            <person name="He G."/>
            <person name="Labutti K."/>
            <person name="Lipzen A."/>
            <person name="Ng V."/>
            <person name="Sandor L."/>
            <person name="Barry K."/>
            <person name="Martinez A.T."/>
            <person name="Xiao Y."/>
            <person name="Gibbons J.G."/>
            <person name="Terashima K."/>
            <person name="Hibbett D.S."/>
            <person name="Grigoriev I.V."/>
        </authorList>
    </citation>
    <scope>NUCLEOTIDE SEQUENCE</scope>
    <source>
        <strain evidence="1">TFB10291</strain>
    </source>
</reference>
<dbReference type="EMBL" id="MU793558">
    <property type="protein sequence ID" value="KAJ3781440.1"/>
    <property type="molecule type" value="Genomic_DNA"/>
</dbReference>
<dbReference type="Proteomes" id="UP001163798">
    <property type="component" value="Unassembled WGS sequence"/>
</dbReference>